<dbReference type="RefSeq" id="WP_155050040.1">
    <property type="nucleotide sequence ID" value="NZ_BAAAIB010000001.1"/>
</dbReference>
<gene>
    <name evidence="1" type="ORF">GJ743_00800</name>
</gene>
<evidence type="ECO:0000313" key="2">
    <source>
        <dbReference type="Proteomes" id="UP000433071"/>
    </source>
</evidence>
<dbReference type="EMBL" id="WMLB01000003">
    <property type="protein sequence ID" value="MTH66906.1"/>
    <property type="molecule type" value="Genomic_DNA"/>
</dbReference>
<evidence type="ECO:0008006" key="3">
    <source>
        <dbReference type="Google" id="ProtNLM"/>
    </source>
</evidence>
<organism evidence="1 2">
    <name type="scientific">Agromyces bracchium</name>
    <dbReference type="NCBI Taxonomy" id="88376"/>
    <lineage>
        <taxon>Bacteria</taxon>
        <taxon>Bacillati</taxon>
        <taxon>Actinomycetota</taxon>
        <taxon>Actinomycetes</taxon>
        <taxon>Micrococcales</taxon>
        <taxon>Microbacteriaceae</taxon>
        <taxon>Agromyces</taxon>
    </lineage>
</organism>
<protein>
    <recommendedName>
        <fullName evidence="3">Capsular biosynthesis protein</fullName>
    </recommendedName>
</protein>
<dbReference type="OrthoDB" id="1259853at2"/>
<dbReference type="Proteomes" id="UP000433071">
    <property type="component" value="Unassembled WGS sequence"/>
</dbReference>
<dbReference type="AlphaFoldDB" id="A0A6I3M6F2"/>
<dbReference type="InterPro" id="IPR029044">
    <property type="entry name" value="Nucleotide-diphossugar_trans"/>
</dbReference>
<keyword evidence="2" id="KW-1185">Reference proteome</keyword>
<sequence>MRVGDSIKAVQRRWNTLQSRNPVTLWAHRTWADVTSTLSPSDFWYGRYPHTFLERRPPEPDESPSEVPEIIWCFWTGANPLTPNRAESLAQMREINPGTPVELITPDRLPDFVLPTHPLHAAYDDLSLVHRSDYLRAYFLHHHGGGYSDLKQLRGPWRGPMNRLRDSDAWLLGPALTDPAWAGQAPERLGAHLRRYYRRIASESTLIAKSHSPLTAEWLREVDRRLDYFAPALAETDGGTWGQAPDYPITWTGLLADVLHPLCLKHGNRIVLDGSVAWNESAPYR</sequence>
<reference evidence="1 2" key="1">
    <citation type="submission" date="2019-11" db="EMBL/GenBank/DDBJ databases">
        <title>Agromyces kandeliae sp. nov., isolated from mangrove soil.</title>
        <authorList>
            <person name="Wang R."/>
        </authorList>
    </citation>
    <scope>NUCLEOTIDE SEQUENCE [LARGE SCALE GENOMIC DNA]</scope>
    <source>
        <strain evidence="1 2">JCM 11433</strain>
    </source>
</reference>
<dbReference type="Gene3D" id="3.90.550.20">
    <property type="match status" value="1"/>
</dbReference>
<proteinExistence type="predicted"/>
<comment type="caution">
    <text evidence="1">The sequence shown here is derived from an EMBL/GenBank/DDBJ whole genome shotgun (WGS) entry which is preliminary data.</text>
</comment>
<accession>A0A6I3M6F2</accession>
<evidence type="ECO:0000313" key="1">
    <source>
        <dbReference type="EMBL" id="MTH66906.1"/>
    </source>
</evidence>
<name>A0A6I3M6F2_9MICO</name>
<dbReference type="SUPFAM" id="SSF53448">
    <property type="entry name" value="Nucleotide-diphospho-sugar transferases"/>
    <property type="match status" value="1"/>
</dbReference>